<dbReference type="OrthoDB" id="4752312at2"/>
<dbReference type="GO" id="GO:0050135">
    <property type="term" value="F:NADP+ nucleosidase activity"/>
    <property type="evidence" value="ECO:0007669"/>
    <property type="project" value="InterPro"/>
</dbReference>
<dbReference type="Pfam" id="PF14021">
    <property type="entry name" value="TNT"/>
    <property type="match status" value="1"/>
</dbReference>
<feature type="compositionally biased region" description="Low complexity" evidence="1">
    <location>
        <begin position="587"/>
        <end position="607"/>
    </location>
</feature>
<proteinExistence type="predicted"/>
<feature type="compositionally biased region" description="Pro residues" evidence="1">
    <location>
        <begin position="453"/>
        <end position="503"/>
    </location>
</feature>
<dbReference type="Proteomes" id="UP000192601">
    <property type="component" value="Unassembled WGS sequence"/>
</dbReference>
<reference evidence="3 4" key="1">
    <citation type="submission" date="2017-02" db="EMBL/GenBank/DDBJ databases">
        <title>The new phylogeny of genus Mycobacterium.</title>
        <authorList>
            <person name="Tortoli E."/>
            <person name="Trovato A."/>
            <person name="Cirillo D.M."/>
        </authorList>
    </citation>
    <scope>NUCLEOTIDE SEQUENCE [LARGE SCALE GENOMIC DNA]</scope>
    <source>
        <strain evidence="3 4">DSM 43992</strain>
    </source>
</reference>
<evidence type="ECO:0000313" key="3">
    <source>
        <dbReference type="EMBL" id="ORB73975.1"/>
    </source>
</evidence>
<dbReference type="STRING" id="1783.BST44_11415"/>
<dbReference type="GO" id="GO:0016740">
    <property type="term" value="F:transferase activity"/>
    <property type="evidence" value="ECO:0007669"/>
    <property type="project" value="UniProtKB-KW"/>
</dbReference>
<dbReference type="InterPro" id="IPR025331">
    <property type="entry name" value="TNT"/>
</dbReference>
<evidence type="ECO:0000313" key="4">
    <source>
        <dbReference type="Proteomes" id="UP000192601"/>
    </source>
</evidence>
<keyword evidence="4" id="KW-1185">Reference proteome</keyword>
<feature type="domain" description="TNT" evidence="2">
    <location>
        <begin position="752"/>
        <end position="844"/>
    </location>
</feature>
<dbReference type="EMBL" id="MVIJ01000014">
    <property type="protein sequence ID" value="ORB73975.1"/>
    <property type="molecule type" value="Genomic_DNA"/>
</dbReference>
<comment type="caution">
    <text evidence="3">The sequence shown here is derived from an EMBL/GenBank/DDBJ whole genome shotgun (WGS) entry which is preliminary data.</text>
</comment>
<accession>A0A1X0KHB0</accession>
<evidence type="ECO:0000256" key="1">
    <source>
        <dbReference type="SAM" id="MobiDB-lite"/>
    </source>
</evidence>
<feature type="compositionally biased region" description="Pro residues" evidence="1">
    <location>
        <begin position="577"/>
        <end position="586"/>
    </location>
</feature>
<dbReference type="AlphaFoldDB" id="A0A1X0KHB0"/>
<feature type="compositionally biased region" description="Basic and acidic residues" evidence="1">
    <location>
        <begin position="664"/>
        <end position="687"/>
    </location>
</feature>
<protein>
    <submittedName>
        <fullName evidence="3">NAD(+)--arginine ADP-ribosyltransferase</fullName>
    </submittedName>
</protein>
<feature type="compositionally biased region" description="Pro residues" evidence="1">
    <location>
        <begin position="518"/>
        <end position="565"/>
    </location>
</feature>
<sequence>MAPLACDPTALDRAGATVLATGESLGSVISALTAALAGSSGMAGDDPVGAALGRTYDGAAIKVIEAMTSTRNGLCSIGDGVRVSAHNYALAEALSDVTSQSAALPTPRVTAPPTVGAKSPSAVGAGSGAPAGWGWVAPYIGMIWPNGDSAKLRAAAAAWNTAGATFMATETAAGGGTMAAIGAQQIPESAAVNKALSDASEATINVARQCQTIAAQLNSYAAKIDNVHAAILDLLSRICDPLTGIKEVWDLLTDEDEDEIKRIADDIRTVVDNFGHEAETLGDQINATMTAAATAIEDMGRWAGKEWDHFLHGTGVGRVLGHVGRSLKGLGVEAWDFLEGAYQFSPARLQTDPGGFFKDAVGMVEGEATLVGLGPDGGPGVAESWKALGKQVTHWDEWGTNPDEAFGKTLFDVGTLALPGGPLSKLGKLGRGLGDAVKGLKASRLPDGVKPPSVKPPAEPPPAAPKPPESGPPAPPGKPEPGKPAPPASGKPAPGPTDGPLPHSPTESKPPVGQKPPAGEPPKPIAVPPEPGGKPAVPPPADQAPLPHPKPAEPVPTHAPPPPGGEPAGQAPSAEVPSPPTPPHLPQSPSVPMSGAPAEAPAGLGEVPHGGEPGGHPPETPGSAPHDGPPHPPGDGGQPHQPVEGAPPHPPDDRHGPHQPADGNEPHDPHAGDDGDTPGDHAHHGGDDPPLARAVFPDAKEFGELSEDEYRKLFEGQNGRLRYPDVDDPAKPYAIPGTVRDLTPADIASLHGKWLDRIGYPGGDWLAFEGTPYEGRALPHTSLDKPYFAYRVDASVGLPPGWRIEFSRAAPWFGHPGGEPQFLIIAPRGERASVQALIDKHFLNKP</sequence>
<feature type="region of interest" description="Disordered" evidence="1">
    <location>
        <begin position="441"/>
        <end position="694"/>
    </location>
</feature>
<evidence type="ECO:0000259" key="2">
    <source>
        <dbReference type="Pfam" id="PF14021"/>
    </source>
</evidence>
<organism evidence="3 4">
    <name type="scientific">Mycobacterium scrofulaceum</name>
    <dbReference type="NCBI Taxonomy" id="1783"/>
    <lineage>
        <taxon>Bacteria</taxon>
        <taxon>Bacillati</taxon>
        <taxon>Actinomycetota</taxon>
        <taxon>Actinomycetes</taxon>
        <taxon>Mycobacteriales</taxon>
        <taxon>Mycobacteriaceae</taxon>
        <taxon>Mycobacterium</taxon>
    </lineage>
</organism>
<name>A0A1X0KHB0_MYCSC</name>
<keyword evidence="3" id="KW-0808">Transferase</keyword>
<gene>
    <name evidence="3" type="ORF">BST44_11415</name>
</gene>
<dbReference type="RefSeq" id="WP_083177232.1">
    <property type="nucleotide sequence ID" value="NZ_MVIJ01000014.1"/>
</dbReference>